<feature type="chain" id="PRO_5022135536" description="Nickel uptake substrate-specific transmembrane region" evidence="1">
    <location>
        <begin position="27"/>
        <end position="433"/>
    </location>
</feature>
<name>A0A518CUL5_9BACT</name>
<keyword evidence="3" id="KW-1185">Reference proteome</keyword>
<feature type="signal peptide" evidence="1">
    <location>
        <begin position="1"/>
        <end position="26"/>
    </location>
</feature>
<dbReference type="EMBL" id="CP036290">
    <property type="protein sequence ID" value="QDU82915.1"/>
    <property type="molecule type" value="Genomic_DNA"/>
</dbReference>
<gene>
    <name evidence="2" type="ORF">Pla163_00090</name>
</gene>
<reference evidence="2 3" key="1">
    <citation type="submission" date="2019-02" db="EMBL/GenBank/DDBJ databases">
        <title>Deep-cultivation of Planctomycetes and their phenomic and genomic characterization uncovers novel biology.</title>
        <authorList>
            <person name="Wiegand S."/>
            <person name="Jogler M."/>
            <person name="Boedeker C."/>
            <person name="Pinto D."/>
            <person name="Vollmers J."/>
            <person name="Rivas-Marin E."/>
            <person name="Kohn T."/>
            <person name="Peeters S.H."/>
            <person name="Heuer A."/>
            <person name="Rast P."/>
            <person name="Oberbeckmann S."/>
            <person name="Bunk B."/>
            <person name="Jeske O."/>
            <person name="Meyerdierks A."/>
            <person name="Storesund J.E."/>
            <person name="Kallscheuer N."/>
            <person name="Luecker S."/>
            <person name="Lage O.M."/>
            <person name="Pohl T."/>
            <person name="Merkel B.J."/>
            <person name="Hornburger P."/>
            <person name="Mueller R.-W."/>
            <person name="Bruemmer F."/>
            <person name="Labrenz M."/>
            <person name="Spormann A.M."/>
            <person name="Op den Camp H."/>
            <person name="Overmann J."/>
            <person name="Amann R."/>
            <person name="Jetten M.S.M."/>
            <person name="Mascher T."/>
            <person name="Medema M.H."/>
            <person name="Devos D.P."/>
            <person name="Kaster A.-K."/>
            <person name="Ovreas L."/>
            <person name="Rohde M."/>
            <person name="Galperin M.Y."/>
            <person name="Jogler C."/>
        </authorList>
    </citation>
    <scope>NUCLEOTIDE SEQUENCE [LARGE SCALE GENOMIC DNA]</scope>
    <source>
        <strain evidence="2 3">Pla163</strain>
    </source>
</reference>
<evidence type="ECO:0000313" key="3">
    <source>
        <dbReference type="Proteomes" id="UP000319342"/>
    </source>
</evidence>
<evidence type="ECO:0000256" key="1">
    <source>
        <dbReference type="SAM" id="SignalP"/>
    </source>
</evidence>
<evidence type="ECO:0000313" key="2">
    <source>
        <dbReference type="EMBL" id="QDU82915.1"/>
    </source>
</evidence>
<dbReference type="AlphaFoldDB" id="A0A518CUL5"/>
<dbReference type="Proteomes" id="UP000319342">
    <property type="component" value="Chromosome"/>
</dbReference>
<organism evidence="2 3">
    <name type="scientific">Rohdeia mirabilis</name>
    <dbReference type="NCBI Taxonomy" id="2528008"/>
    <lineage>
        <taxon>Bacteria</taxon>
        <taxon>Pseudomonadati</taxon>
        <taxon>Planctomycetota</taxon>
        <taxon>Planctomycetia</taxon>
        <taxon>Planctomycetia incertae sedis</taxon>
        <taxon>Rohdeia</taxon>
    </lineage>
</organism>
<dbReference type="RefSeq" id="WP_145181669.1">
    <property type="nucleotide sequence ID" value="NZ_CP036290.1"/>
</dbReference>
<keyword evidence="1" id="KW-0732">Signal</keyword>
<proteinExistence type="predicted"/>
<dbReference type="OrthoDB" id="269409at2"/>
<accession>A0A518CUL5</accession>
<protein>
    <recommendedName>
        <fullName evidence="4">Nickel uptake substrate-specific transmembrane region</fullName>
    </recommendedName>
</protein>
<evidence type="ECO:0008006" key="4">
    <source>
        <dbReference type="Google" id="ProtNLM"/>
    </source>
</evidence>
<sequence length="433" mass="47612" precursor="true">MFNPSPLVRLALLAAATLALTSGIVAGTATVDPAQDAIPDGMARFEVIDAEGQPVSGAEIFMLEEERGRDWNLEERGIADQDWFTKVALLGRSVRTNMNGICEVPLWEDGMLVVAHKNGRYFARNFRSSGGPHECPLRTPTDVRVRLTDASGKPLTGGEVALRADDGIDQYDLTIAPMSTVDEVANLFAASEWVGELEAGSRLTLAQVGVFREVPTMEVDIEQPNPAVLTLTGRPTASLDLTIVDATAGGALRGELDVRVRAVRRDTDSSIEPPPLRRVTDTGQVTIPHVGLGLELIVELRRPNSETVTRIEMTGPMKAGEVLSKRIEYKERDVLLMARVLDAQGNPLSHDYIDVYFKTGNFLMKGEGAKTVRSRDDGRIQYPLVCRGRDAVQWAEVDFVREVLDLNLRLEHHWEVRVVTEAQIIDLGDITLK</sequence>